<dbReference type="PROSITE" id="PS50088">
    <property type="entry name" value="ANK_REPEAT"/>
    <property type="match status" value="3"/>
</dbReference>
<keyword evidence="6" id="KW-1185">Reference proteome</keyword>
<dbReference type="RefSeq" id="WP_150083318.1">
    <property type="nucleotide sequence ID" value="NZ_VWRN01000034.1"/>
</dbReference>
<dbReference type="PANTHER" id="PTHR24171">
    <property type="entry name" value="ANKYRIN REPEAT DOMAIN-CONTAINING PROTEIN 39-RELATED"/>
    <property type="match status" value="1"/>
</dbReference>
<dbReference type="AlphaFoldDB" id="A0A5M8AIN0"/>
<feature type="repeat" description="ANK" evidence="3">
    <location>
        <begin position="81"/>
        <end position="114"/>
    </location>
</feature>
<reference evidence="5 6" key="1">
    <citation type="submission" date="2019-09" db="EMBL/GenBank/DDBJ databases">
        <title>Isolation of a novel species in the genus Cupriavidus from patients with sepsis using whole genome sequencing.</title>
        <authorList>
            <person name="Kweon O.J."/>
            <person name="Lee M.-K."/>
        </authorList>
    </citation>
    <scope>NUCLEOTIDE SEQUENCE [LARGE SCALE GENOMIC DNA]</scope>
    <source>
        <strain evidence="5 6">MKL-01</strain>
    </source>
</reference>
<evidence type="ECO:0000256" key="4">
    <source>
        <dbReference type="SAM" id="MobiDB-lite"/>
    </source>
</evidence>
<keyword evidence="2 3" id="KW-0040">ANK repeat</keyword>
<evidence type="ECO:0000313" key="5">
    <source>
        <dbReference type="EMBL" id="KAA6123777.1"/>
    </source>
</evidence>
<dbReference type="SMART" id="SM00248">
    <property type="entry name" value="ANK"/>
    <property type="match status" value="6"/>
</dbReference>
<feature type="region of interest" description="Disordered" evidence="4">
    <location>
        <begin position="22"/>
        <end position="47"/>
    </location>
</feature>
<evidence type="ECO:0000256" key="1">
    <source>
        <dbReference type="ARBA" id="ARBA00022737"/>
    </source>
</evidence>
<dbReference type="Gene3D" id="1.25.40.20">
    <property type="entry name" value="Ankyrin repeat-containing domain"/>
    <property type="match status" value="2"/>
</dbReference>
<protein>
    <submittedName>
        <fullName evidence="5">Uncharacterized protein</fullName>
    </submittedName>
</protein>
<dbReference type="Pfam" id="PF00023">
    <property type="entry name" value="Ank"/>
    <property type="match status" value="1"/>
</dbReference>
<feature type="repeat" description="ANK" evidence="3">
    <location>
        <begin position="302"/>
        <end position="334"/>
    </location>
</feature>
<dbReference type="PROSITE" id="PS50297">
    <property type="entry name" value="ANK_REP_REGION"/>
    <property type="match status" value="3"/>
</dbReference>
<evidence type="ECO:0000256" key="3">
    <source>
        <dbReference type="PROSITE-ProRule" id="PRU00023"/>
    </source>
</evidence>
<dbReference type="Pfam" id="PF12796">
    <property type="entry name" value="Ank_2"/>
    <property type="match status" value="2"/>
</dbReference>
<dbReference type="InterPro" id="IPR036770">
    <property type="entry name" value="Ankyrin_rpt-contain_sf"/>
</dbReference>
<keyword evidence="1" id="KW-0677">Repeat</keyword>
<feature type="repeat" description="ANK" evidence="3">
    <location>
        <begin position="335"/>
        <end position="367"/>
    </location>
</feature>
<dbReference type="SUPFAM" id="SSF48403">
    <property type="entry name" value="Ankyrin repeat"/>
    <property type="match status" value="2"/>
</dbReference>
<gene>
    <name evidence="5" type="ORF">F1599_12620</name>
</gene>
<sequence length="428" mass="45484">MPRRPIPQPQRSASMHARLTTTQPPLFQPGPVPDAVHRADRGAGGSEAGRELTLALRRHDGPAVREWLAREPTAVGWRDEQGNTPLHTAIRSRCEPELINTLLAHRADPAITNGDGDTCMHLALGMRPTMPAVVQSLLDHGRWFGGGIGLGALGKPNRHGRTALELGRDVGGAPASGHAAVLPALESALVEWMEGFRTSVLAAIDADNAAAVRHLVTTGGWCLDMPLAEELDLLQLALRYEAPRVACDIIDLAAAVDNRVVLEQAKSQLGMTPLMTAVALKAGAPFARLLLHGVPVDVQGPFGLTALHLAAASGQLHAVRQLVSYGAHPDARDETGATPIMAAASAGHLDIVKSLRDAGGNINGRDRLGRTPLMYAHLGDQPLGFILKIIMAGARTDMVDGEGRTVRDYQRESNLRRAAEGKSTCTIL</sequence>
<evidence type="ECO:0000256" key="2">
    <source>
        <dbReference type="ARBA" id="ARBA00023043"/>
    </source>
</evidence>
<name>A0A5M8AIN0_9BURK</name>
<dbReference type="InterPro" id="IPR002110">
    <property type="entry name" value="Ankyrin_rpt"/>
</dbReference>
<proteinExistence type="predicted"/>
<organism evidence="5 6">
    <name type="scientific">Cupriavidus cauae</name>
    <dbReference type="NCBI Taxonomy" id="2608999"/>
    <lineage>
        <taxon>Bacteria</taxon>
        <taxon>Pseudomonadati</taxon>
        <taxon>Pseudomonadota</taxon>
        <taxon>Betaproteobacteria</taxon>
        <taxon>Burkholderiales</taxon>
        <taxon>Burkholderiaceae</taxon>
        <taxon>Cupriavidus</taxon>
    </lineage>
</organism>
<comment type="caution">
    <text evidence="5">The sequence shown here is derived from an EMBL/GenBank/DDBJ whole genome shotgun (WGS) entry which is preliminary data.</text>
</comment>
<dbReference type="Proteomes" id="UP000324324">
    <property type="component" value="Unassembled WGS sequence"/>
</dbReference>
<dbReference type="EMBL" id="VWRN01000034">
    <property type="protein sequence ID" value="KAA6123777.1"/>
    <property type="molecule type" value="Genomic_DNA"/>
</dbReference>
<evidence type="ECO:0000313" key="6">
    <source>
        <dbReference type="Proteomes" id="UP000324324"/>
    </source>
</evidence>
<accession>A0A5M8AIN0</accession>